<dbReference type="AlphaFoldDB" id="A0A8X6MAP8"/>
<keyword evidence="1" id="KW-0723">Serine/threonine-protein kinase</keyword>
<feature type="region of interest" description="Disordered" evidence="6">
    <location>
        <begin position="96"/>
        <end position="124"/>
    </location>
</feature>
<dbReference type="PANTHER" id="PTHR24058:SF112">
    <property type="entry name" value="DUAL SPECIFICITY TYROSINE-PHOSPHORYLATION-REGULATED KINASE 3 HOMOLOG-RELATED"/>
    <property type="match status" value="1"/>
</dbReference>
<evidence type="ECO:0000256" key="2">
    <source>
        <dbReference type="ARBA" id="ARBA00022679"/>
    </source>
</evidence>
<keyword evidence="4 7" id="KW-0418">Kinase</keyword>
<dbReference type="GO" id="GO:0005856">
    <property type="term" value="C:cytoskeleton"/>
    <property type="evidence" value="ECO:0007669"/>
    <property type="project" value="TreeGrafter"/>
</dbReference>
<dbReference type="GO" id="GO:0005737">
    <property type="term" value="C:cytoplasm"/>
    <property type="evidence" value="ECO:0007669"/>
    <property type="project" value="TreeGrafter"/>
</dbReference>
<evidence type="ECO:0000313" key="8">
    <source>
        <dbReference type="Proteomes" id="UP000887013"/>
    </source>
</evidence>
<accession>A0A8X6MAP8</accession>
<dbReference type="OrthoDB" id="9332038at2759"/>
<evidence type="ECO:0000256" key="6">
    <source>
        <dbReference type="SAM" id="MobiDB-lite"/>
    </source>
</evidence>
<dbReference type="Proteomes" id="UP000887013">
    <property type="component" value="Unassembled WGS sequence"/>
</dbReference>
<keyword evidence="8" id="KW-1185">Reference proteome</keyword>
<keyword evidence="2" id="KW-0808">Transferase</keyword>
<dbReference type="GO" id="GO:0004674">
    <property type="term" value="F:protein serine/threonine kinase activity"/>
    <property type="evidence" value="ECO:0007669"/>
    <property type="project" value="UniProtKB-KW"/>
</dbReference>
<protein>
    <submittedName>
        <fullName evidence="7">Dual specificity tyrosine-phosphorylation-regulated kinase 2</fullName>
    </submittedName>
</protein>
<proteinExistence type="predicted"/>
<dbReference type="PANTHER" id="PTHR24058">
    <property type="entry name" value="DUAL SPECIFICITY PROTEIN KINASE"/>
    <property type="match status" value="1"/>
</dbReference>
<reference evidence="7" key="1">
    <citation type="submission" date="2020-08" db="EMBL/GenBank/DDBJ databases">
        <title>Multicomponent nature underlies the extraordinary mechanical properties of spider dragline silk.</title>
        <authorList>
            <person name="Kono N."/>
            <person name="Nakamura H."/>
            <person name="Mori M."/>
            <person name="Yoshida Y."/>
            <person name="Ohtoshi R."/>
            <person name="Malay A.D."/>
            <person name="Moran D.A.P."/>
            <person name="Tomita M."/>
            <person name="Numata K."/>
            <person name="Arakawa K."/>
        </authorList>
    </citation>
    <scope>NUCLEOTIDE SEQUENCE</scope>
</reference>
<keyword evidence="5" id="KW-0067">ATP-binding</keyword>
<dbReference type="GO" id="GO:0005634">
    <property type="term" value="C:nucleus"/>
    <property type="evidence" value="ECO:0007669"/>
    <property type="project" value="TreeGrafter"/>
</dbReference>
<comment type="caution">
    <text evidence="7">The sequence shown here is derived from an EMBL/GenBank/DDBJ whole genome shotgun (WGS) entry which is preliminary data.</text>
</comment>
<dbReference type="EMBL" id="BMAW01088618">
    <property type="protein sequence ID" value="GFS35586.1"/>
    <property type="molecule type" value="Genomic_DNA"/>
</dbReference>
<keyword evidence="3" id="KW-0547">Nucleotide-binding</keyword>
<dbReference type="GO" id="GO:0005524">
    <property type="term" value="F:ATP binding"/>
    <property type="evidence" value="ECO:0007669"/>
    <property type="project" value="UniProtKB-KW"/>
</dbReference>
<name>A0A8X6MAP8_NEPPI</name>
<evidence type="ECO:0000256" key="4">
    <source>
        <dbReference type="ARBA" id="ARBA00022777"/>
    </source>
</evidence>
<evidence type="ECO:0000313" key="7">
    <source>
        <dbReference type="EMBL" id="GFS35586.1"/>
    </source>
</evidence>
<organism evidence="7 8">
    <name type="scientific">Nephila pilipes</name>
    <name type="common">Giant wood spider</name>
    <name type="synonym">Nephila maculata</name>
    <dbReference type="NCBI Taxonomy" id="299642"/>
    <lineage>
        <taxon>Eukaryota</taxon>
        <taxon>Metazoa</taxon>
        <taxon>Ecdysozoa</taxon>
        <taxon>Arthropoda</taxon>
        <taxon>Chelicerata</taxon>
        <taxon>Arachnida</taxon>
        <taxon>Araneae</taxon>
        <taxon>Araneomorphae</taxon>
        <taxon>Entelegynae</taxon>
        <taxon>Araneoidea</taxon>
        <taxon>Nephilidae</taxon>
        <taxon>Nephila</taxon>
    </lineage>
</organism>
<sequence length="175" mass="18859">MPSQKLLEQSKRAKTFVNSKGYPRYCTATVQPDGKLVLSGGRSRRGKLRGPPASKDWVRALRGCDDVLFIDFLKRCLEWDPSARMTPPAALRHGWLRRRLPRPPQSSSNTAGSDPSHRVYVQDGSSSGGLTAACSSLAPKTNVNNSKGRTALSSAAESIAGAIDSRTLPTIGKIP</sequence>
<evidence type="ECO:0000256" key="1">
    <source>
        <dbReference type="ARBA" id="ARBA00022527"/>
    </source>
</evidence>
<dbReference type="InterPro" id="IPR050494">
    <property type="entry name" value="Ser_Thr_dual-spec_kinase"/>
</dbReference>
<gene>
    <name evidence="7" type="primary">Dyrk2</name>
    <name evidence="7" type="ORF">NPIL_678572</name>
</gene>
<dbReference type="SUPFAM" id="SSF56112">
    <property type="entry name" value="Protein kinase-like (PK-like)"/>
    <property type="match status" value="1"/>
</dbReference>
<evidence type="ECO:0000256" key="3">
    <source>
        <dbReference type="ARBA" id="ARBA00022741"/>
    </source>
</evidence>
<dbReference type="InterPro" id="IPR011009">
    <property type="entry name" value="Kinase-like_dom_sf"/>
</dbReference>
<dbReference type="Gene3D" id="1.10.510.10">
    <property type="entry name" value="Transferase(Phosphotransferase) domain 1"/>
    <property type="match status" value="1"/>
</dbReference>
<evidence type="ECO:0000256" key="5">
    <source>
        <dbReference type="ARBA" id="ARBA00022840"/>
    </source>
</evidence>